<feature type="signal peptide" evidence="2">
    <location>
        <begin position="1"/>
        <end position="25"/>
    </location>
</feature>
<feature type="domain" description="Peptidase M12B" evidence="3">
    <location>
        <begin position="210"/>
        <end position="247"/>
    </location>
</feature>
<evidence type="ECO:0000259" key="3">
    <source>
        <dbReference type="Pfam" id="PF01421"/>
    </source>
</evidence>
<keyword evidence="1" id="KW-1015">Disulfide bond</keyword>
<organism evidence="5 6">
    <name type="scientific">Pan troglodytes</name>
    <name type="common">Chimpanzee</name>
    <dbReference type="NCBI Taxonomy" id="9598"/>
    <lineage>
        <taxon>Eukaryota</taxon>
        <taxon>Metazoa</taxon>
        <taxon>Chordata</taxon>
        <taxon>Craniata</taxon>
        <taxon>Vertebrata</taxon>
        <taxon>Euteleostomi</taxon>
        <taxon>Mammalia</taxon>
        <taxon>Eutheria</taxon>
        <taxon>Euarchontoglires</taxon>
        <taxon>Primates</taxon>
        <taxon>Haplorrhini</taxon>
        <taxon>Catarrhini</taxon>
        <taxon>Hominidae</taxon>
        <taxon>Pan</taxon>
    </lineage>
</organism>
<dbReference type="Proteomes" id="UP000236370">
    <property type="component" value="Unassembled WGS sequence"/>
</dbReference>
<keyword evidence="2" id="KW-0732">Signal</keyword>
<accession>A0A2J8NKA7</accession>
<evidence type="ECO:0000259" key="4">
    <source>
        <dbReference type="Pfam" id="PF01562"/>
    </source>
</evidence>
<reference evidence="5 6" key="1">
    <citation type="submission" date="2017-12" db="EMBL/GenBank/DDBJ databases">
        <title>High-resolution comparative analysis of great ape genomes.</title>
        <authorList>
            <person name="Pollen A."/>
            <person name="Hastie A."/>
            <person name="Hormozdiari F."/>
            <person name="Dougherty M."/>
            <person name="Liu R."/>
            <person name="Chaisson M."/>
            <person name="Hoppe E."/>
            <person name="Hill C."/>
            <person name="Pang A."/>
            <person name="Hillier L."/>
            <person name="Baker C."/>
            <person name="Armstrong J."/>
            <person name="Shendure J."/>
            <person name="Paten B."/>
            <person name="Wilson R."/>
            <person name="Chao H."/>
            <person name="Schneider V."/>
            <person name="Ventura M."/>
            <person name="Kronenberg Z."/>
            <person name="Murali S."/>
            <person name="Gordon D."/>
            <person name="Cantsilieris S."/>
            <person name="Munson K."/>
            <person name="Nelson B."/>
            <person name="Raja A."/>
            <person name="Underwood J."/>
            <person name="Diekhans M."/>
            <person name="Fiddes I."/>
            <person name="Haussler D."/>
            <person name="Eichler E."/>
        </authorList>
    </citation>
    <scope>NUCLEOTIDE SEQUENCE [LARGE SCALE GENOMIC DNA]</scope>
    <source>
        <strain evidence="5">Yerkes chimp pedigree #C0471</strain>
    </source>
</reference>
<dbReference type="InterPro" id="IPR001590">
    <property type="entry name" value="Peptidase_M12B"/>
</dbReference>
<sequence length="272" mass="31078">MPGGAGAARLCLLAFALQLLRPRAAREPGWTRGSEEGSPKLQHELIIPQWKTSESPVREKHPLKAELRVMAEGRELILDLEKNEQLFAPSYTETHYTSSGNPQTTTRKSEDHCFYHGTVRETELSSVTLSTCRGIRGLITVSSNLSYVIEPLPDSKGQHLIYRSEHLKPPPGNCGFEHSKPTTRDWALQFTQQTKKRPRRMKREDLNSMKYVELYLVADYLEFQKNRRDQDATKHKLIEIANYVDKVRPVLPILEHPDCSRGLGSVDPWEHV</sequence>
<dbReference type="GO" id="GO:0004222">
    <property type="term" value="F:metalloendopeptidase activity"/>
    <property type="evidence" value="ECO:0007669"/>
    <property type="project" value="InterPro"/>
</dbReference>
<feature type="chain" id="PRO_5014365252" evidence="2">
    <location>
        <begin position="26"/>
        <end position="272"/>
    </location>
</feature>
<evidence type="ECO:0000256" key="1">
    <source>
        <dbReference type="ARBA" id="ARBA00023157"/>
    </source>
</evidence>
<dbReference type="Pfam" id="PF01421">
    <property type="entry name" value="Reprolysin"/>
    <property type="match status" value="1"/>
</dbReference>
<dbReference type="Pfam" id="PF01562">
    <property type="entry name" value="Pep_M12B_propep"/>
    <property type="match status" value="1"/>
</dbReference>
<feature type="domain" description="Peptidase M12B propeptide" evidence="4">
    <location>
        <begin position="53"/>
        <end position="120"/>
    </location>
</feature>
<dbReference type="GO" id="GO:0006508">
    <property type="term" value="P:proteolysis"/>
    <property type="evidence" value="ECO:0007669"/>
    <property type="project" value="InterPro"/>
</dbReference>
<dbReference type="InterPro" id="IPR002870">
    <property type="entry name" value="Peptidase_M12B_N"/>
</dbReference>
<comment type="caution">
    <text evidence="5">The sequence shown here is derived from an EMBL/GenBank/DDBJ whole genome shotgun (WGS) entry which is preliminary data.</text>
</comment>
<evidence type="ECO:0000256" key="2">
    <source>
        <dbReference type="SAM" id="SignalP"/>
    </source>
</evidence>
<evidence type="ECO:0000313" key="5">
    <source>
        <dbReference type="EMBL" id="PNI72197.1"/>
    </source>
</evidence>
<dbReference type="PANTHER" id="PTHR11905:SF19">
    <property type="entry name" value="DISINTEGRIN AND METALLOPROTEINASE DOMAIN-CONTAINING PROTEIN 19"/>
    <property type="match status" value="1"/>
</dbReference>
<evidence type="ECO:0000313" key="6">
    <source>
        <dbReference type="Proteomes" id="UP000236370"/>
    </source>
</evidence>
<protein>
    <submittedName>
        <fullName evidence="5">ADAM19 isoform 1</fullName>
    </submittedName>
</protein>
<dbReference type="AlphaFoldDB" id="A0A2J8NKA7"/>
<name>A0A2J8NKA7_PANTR</name>
<dbReference type="EMBL" id="NBAG03000228">
    <property type="protein sequence ID" value="PNI72197.1"/>
    <property type="molecule type" value="Genomic_DNA"/>
</dbReference>
<gene>
    <name evidence="5" type="ORF">CK820_G0010190</name>
</gene>
<proteinExistence type="predicted"/>
<dbReference type="PANTHER" id="PTHR11905">
    <property type="entry name" value="ADAM A DISINTEGRIN AND METALLOPROTEASE DOMAIN"/>
    <property type="match status" value="1"/>
</dbReference>